<organism evidence="2">
    <name type="scientific">Tetraselmis sp. GSL018</name>
    <dbReference type="NCBI Taxonomy" id="582737"/>
    <lineage>
        <taxon>Eukaryota</taxon>
        <taxon>Viridiplantae</taxon>
        <taxon>Chlorophyta</taxon>
        <taxon>core chlorophytes</taxon>
        <taxon>Chlorodendrophyceae</taxon>
        <taxon>Chlorodendrales</taxon>
        <taxon>Chlorodendraceae</taxon>
        <taxon>Tetraselmis</taxon>
    </lineage>
</organism>
<dbReference type="AlphaFoldDB" id="A0A061S4E3"/>
<name>A0A061S4E3_9CHLO</name>
<gene>
    <name evidence="2" type="ORF">TSPGSL018_16819</name>
</gene>
<protein>
    <submittedName>
        <fullName evidence="2">Uncharacterized protein</fullName>
    </submittedName>
</protein>
<evidence type="ECO:0000256" key="1">
    <source>
        <dbReference type="SAM" id="MobiDB-lite"/>
    </source>
</evidence>
<dbReference type="EMBL" id="GBEZ01007708">
    <property type="protein sequence ID" value="JAC77775.1"/>
    <property type="molecule type" value="Transcribed_RNA"/>
</dbReference>
<reference evidence="2" key="1">
    <citation type="submission" date="2014-05" db="EMBL/GenBank/DDBJ databases">
        <title>The transcriptome of the halophilic microalga Tetraselmis sp. GSL018 isolated from the Great Salt Lake, Utah.</title>
        <authorList>
            <person name="Jinkerson R.E."/>
            <person name="D'Adamo S."/>
            <person name="Posewitz M.C."/>
        </authorList>
    </citation>
    <scope>NUCLEOTIDE SEQUENCE</scope>
    <source>
        <strain evidence="2">GSL018</strain>
    </source>
</reference>
<sequence length="307" mass="33425">MRSPQGHRGGSWAAPWSGTREHRPAAPPTVPSSAERPTAHGRQIDPRVDLWGAALDLPSRPQGQALSPAYEERHTCSAEHIFRHARTAPPRQPPDHAPGSALVQVRRPRRRAGDHKLPETSSSAPAEPGTAASSTYVDLVLADWEVELVKHMRAVSFLDSVVRTHGLERDVEQIAAARQRHESEEERIIRVTYEGLRSEEMAKRFMEAERQRDDQEERHETSVPETSVPAGQQEAADPPRAAPAPMPCVVPGAGGAAPERLPEARQVPTPELSLGREQANHPGSGFPNPGEKSAGAEGDRGPNADMF</sequence>
<feature type="compositionally biased region" description="Basic and acidic residues" evidence="1">
    <location>
        <begin position="297"/>
        <end position="307"/>
    </location>
</feature>
<feature type="region of interest" description="Disordered" evidence="1">
    <location>
        <begin position="208"/>
        <end position="307"/>
    </location>
</feature>
<feature type="region of interest" description="Disordered" evidence="1">
    <location>
        <begin position="1"/>
        <end position="72"/>
    </location>
</feature>
<feature type="compositionally biased region" description="Basic and acidic residues" evidence="1">
    <location>
        <begin position="208"/>
        <end position="222"/>
    </location>
</feature>
<feature type="region of interest" description="Disordered" evidence="1">
    <location>
        <begin position="87"/>
        <end position="131"/>
    </location>
</feature>
<proteinExistence type="predicted"/>
<accession>A0A061S4E3</accession>
<evidence type="ECO:0000313" key="2">
    <source>
        <dbReference type="EMBL" id="JAC77775.1"/>
    </source>
</evidence>